<dbReference type="InterPro" id="IPR007197">
    <property type="entry name" value="rSAM"/>
</dbReference>
<dbReference type="InterPro" id="IPR024560">
    <property type="entry name" value="UPF0313_C"/>
</dbReference>
<feature type="domain" description="Radical SAM core" evidence="7">
    <location>
        <begin position="300"/>
        <end position="569"/>
    </location>
</feature>
<dbReference type="NCBIfam" id="TIGR03904">
    <property type="entry name" value="SAM_YgiQ"/>
    <property type="match status" value="1"/>
</dbReference>
<keyword evidence="6" id="KW-0411">Iron-sulfur</keyword>
<evidence type="ECO:0000313" key="8">
    <source>
        <dbReference type="EMBL" id="MPL71619.1"/>
    </source>
</evidence>
<keyword evidence="4" id="KW-0479">Metal-binding</keyword>
<reference evidence="8" key="1">
    <citation type="submission" date="2019-08" db="EMBL/GenBank/DDBJ databases">
        <authorList>
            <person name="Kucharzyk K."/>
            <person name="Murdoch R.W."/>
            <person name="Higgins S."/>
            <person name="Loffler F."/>
        </authorList>
    </citation>
    <scope>NUCLEOTIDE SEQUENCE</scope>
</reference>
<proteinExistence type="inferred from homology"/>
<dbReference type="Pfam" id="PF08497">
    <property type="entry name" value="Radical_SAM_N"/>
    <property type="match status" value="1"/>
</dbReference>
<dbReference type="InterPro" id="IPR058240">
    <property type="entry name" value="rSAM_sf"/>
</dbReference>
<dbReference type="InterPro" id="IPR023404">
    <property type="entry name" value="rSAM_horseshoe"/>
</dbReference>
<protein>
    <recommendedName>
        <fullName evidence="7">Radical SAM core domain-containing protein</fullName>
    </recommendedName>
</protein>
<dbReference type="SFLD" id="SFLDG01082">
    <property type="entry name" value="B12-binding_domain_containing"/>
    <property type="match status" value="1"/>
</dbReference>
<evidence type="ECO:0000256" key="3">
    <source>
        <dbReference type="ARBA" id="ARBA00022691"/>
    </source>
</evidence>
<dbReference type="PROSITE" id="PS51918">
    <property type="entry name" value="RADICAL_SAM"/>
    <property type="match status" value="1"/>
</dbReference>
<dbReference type="InterPro" id="IPR013704">
    <property type="entry name" value="UPF0313_N"/>
</dbReference>
<comment type="caution">
    <text evidence="8">The sequence shown here is derived from an EMBL/GenBank/DDBJ whole genome shotgun (WGS) entry which is preliminary data.</text>
</comment>
<evidence type="ECO:0000256" key="1">
    <source>
        <dbReference type="ARBA" id="ARBA00001966"/>
    </source>
</evidence>
<dbReference type="SMART" id="SM00729">
    <property type="entry name" value="Elp3"/>
    <property type="match status" value="1"/>
</dbReference>
<dbReference type="EMBL" id="VSSQ01000060">
    <property type="protein sequence ID" value="MPL71619.1"/>
    <property type="molecule type" value="Genomic_DNA"/>
</dbReference>
<dbReference type="SFLD" id="SFLDS00029">
    <property type="entry name" value="Radical_SAM"/>
    <property type="match status" value="1"/>
</dbReference>
<evidence type="ECO:0000256" key="6">
    <source>
        <dbReference type="ARBA" id="ARBA00023014"/>
    </source>
</evidence>
<organism evidence="8">
    <name type="scientific">bioreactor metagenome</name>
    <dbReference type="NCBI Taxonomy" id="1076179"/>
    <lineage>
        <taxon>unclassified sequences</taxon>
        <taxon>metagenomes</taxon>
        <taxon>ecological metagenomes</taxon>
    </lineage>
</organism>
<keyword evidence="2" id="KW-0004">4Fe-4S</keyword>
<dbReference type="AlphaFoldDB" id="A0A644TYA2"/>
<dbReference type="InterPro" id="IPR006638">
    <property type="entry name" value="Elp3/MiaA/NifB-like_rSAM"/>
</dbReference>
<dbReference type="GO" id="GO:0003824">
    <property type="term" value="F:catalytic activity"/>
    <property type="evidence" value="ECO:0007669"/>
    <property type="project" value="InterPro"/>
</dbReference>
<dbReference type="Pfam" id="PF11842">
    <property type="entry name" value="DUF3362"/>
    <property type="match status" value="1"/>
</dbReference>
<dbReference type="InterPro" id="IPR022946">
    <property type="entry name" value="UPF0313"/>
</dbReference>
<evidence type="ECO:0000256" key="5">
    <source>
        <dbReference type="ARBA" id="ARBA00023004"/>
    </source>
</evidence>
<sequence length="612" mass="68392">MPSITTGHTGDQPHYIPITAEEFKNTGKKTPDIILVSADAYVDHPSFACALLGRTLINAGFSVAIISQPDWKDREGADFMQYGKPNLFFAVLPGAVDPMVSAYTPALRRRHDDAYSPGGNPTRPEKTTLVYTNILHRLFKDTPIIIGGIEASLRRFAHYDYWSDTVKQGILADAPASLLVYGMGELQMIEIASRLKNGESAKDLTDVKGTCYTMSIAAFREDPPAGTVLPGYPDVVKKEIYAEAFKIQYLSKDTLIQPHPKTVIVQNPPARPLTTEELDIIYELPYARKQHPAYKEPIPALTPIQFSVTTHRGCFGACSFCAITHHQGKEIVSRSEASILREVERIAKMPEFKGTITDLGGPSANMYASHCAKWEKNGPCLEKNCTTCPSLKMDTEEQLSLLRHVSAVRKVKHVFISSGIRYDLVPNTEEGDRYLKELTDRHISGHLKVAPEHISDRVTQLMNKPGKAAFDAFCKRFDALQKDKPKRQYLVPYLMSSHPGCRIDDMVTLALYLREKGMYTEQVQDFTPVPMTLSTAMYYTGLNPLTGKKVHVPLGDEKRIQRALLQWKDPKQYDYVISGLLKAGRSDLIGDLVPNKGLPPVKKSGDRKKRRN</sequence>
<comment type="cofactor">
    <cofactor evidence="1">
        <name>[4Fe-4S] cluster</name>
        <dbReference type="ChEBI" id="CHEBI:49883"/>
    </cofactor>
</comment>
<evidence type="ECO:0000256" key="4">
    <source>
        <dbReference type="ARBA" id="ARBA00022723"/>
    </source>
</evidence>
<dbReference type="SFLD" id="SFLDG01069">
    <property type="entry name" value="UPF0313"/>
    <property type="match status" value="1"/>
</dbReference>
<dbReference type="InterPro" id="IPR020612">
    <property type="entry name" value="Methylthiotransferase_CS"/>
</dbReference>
<gene>
    <name evidence="8" type="ORF">SDC9_17396</name>
</gene>
<dbReference type="PANTHER" id="PTHR32331:SF0">
    <property type="entry name" value="UPF0313 PROTEIN YGIQ"/>
    <property type="match status" value="1"/>
</dbReference>
<keyword evidence="3" id="KW-0949">S-adenosyl-L-methionine</keyword>
<accession>A0A644TYA2</accession>
<dbReference type="GO" id="GO:0051539">
    <property type="term" value="F:4 iron, 4 sulfur cluster binding"/>
    <property type="evidence" value="ECO:0007669"/>
    <property type="project" value="UniProtKB-KW"/>
</dbReference>
<dbReference type="PROSITE" id="PS01278">
    <property type="entry name" value="MTTASE_RADICAL"/>
    <property type="match status" value="1"/>
</dbReference>
<keyword evidence="5" id="KW-0408">Iron</keyword>
<dbReference type="SUPFAM" id="SSF102114">
    <property type="entry name" value="Radical SAM enzymes"/>
    <property type="match status" value="1"/>
</dbReference>
<dbReference type="HAMAP" id="MF_01251">
    <property type="entry name" value="UPF0313"/>
    <property type="match status" value="1"/>
</dbReference>
<dbReference type="PANTHER" id="PTHR32331">
    <property type="entry name" value="UPF0313 PROTEIN YGIQ"/>
    <property type="match status" value="1"/>
</dbReference>
<evidence type="ECO:0000259" key="7">
    <source>
        <dbReference type="PROSITE" id="PS51918"/>
    </source>
</evidence>
<dbReference type="GO" id="GO:0046872">
    <property type="term" value="F:metal ion binding"/>
    <property type="evidence" value="ECO:0007669"/>
    <property type="project" value="UniProtKB-KW"/>
</dbReference>
<name>A0A644TYA2_9ZZZZ</name>
<evidence type="ECO:0000256" key="2">
    <source>
        <dbReference type="ARBA" id="ARBA00022485"/>
    </source>
</evidence>
<dbReference type="Gene3D" id="3.80.30.20">
    <property type="entry name" value="tm_1862 like domain"/>
    <property type="match status" value="1"/>
</dbReference>